<evidence type="ECO:0000259" key="7">
    <source>
        <dbReference type="PROSITE" id="PS50850"/>
    </source>
</evidence>
<evidence type="ECO:0000256" key="6">
    <source>
        <dbReference type="SAM" id="Phobius"/>
    </source>
</evidence>
<dbReference type="PROSITE" id="PS00217">
    <property type="entry name" value="SUGAR_TRANSPORT_2"/>
    <property type="match status" value="1"/>
</dbReference>
<gene>
    <name evidence="8" type="ORF">DdX_13886</name>
</gene>
<dbReference type="InterPro" id="IPR020846">
    <property type="entry name" value="MFS_dom"/>
</dbReference>
<feature type="transmembrane region" description="Helical" evidence="6">
    <location>
        <begin position="57"/>
        <end position="77"/>
    </location>
</feature>
<dbReference type="InterPro" id="IPR005828">
    <property type="entry name" value="MFS_sugar_transport-like"/>
</dbReference>
<feature type="transmembrane region" description="Helical" evidence="6">
    <location>
        <begin position="115"/>
        <end position="138"/>
    </location>
</feature>
<evidence type="ECO:0000256" key="3">
    <source>
        <dbReference type="ARBA" id="ARBA00022989"/>
    </source>
</evidence>
<proteinExistence type="inferred from homology"/>
<feature type="domain" description="Major facilitator superfamily (MFS) profile" evidence="7">
    <location>
        <begin position="9"/>
        <end position="453"/>
    </location>
</feature>
<dbReference type="PROSITE" id="PS50850">
    <property type="entry name" value="MFS"/>
    <property type="match status" value="1"/>
</dbReference>
<feature type="transmembrane region" description="Helical" evidence="6">
    <location>
        <begin position="306"/>
        <end position="323"/>
    </location>
</feature>
<dbReference type="NCBIfam" id="TIGR00879">
    <property type="entry name" value="SP"/>
    <property type="match status" value="1"/>
</dbReference>
<organism evidence="8 9">
    <name type="scientific">Ditylenchus destructor</name>
    <dbReference type="NCBI Taxonomy" id="166010"/>
    <lineage>
        <taxon>Eukaryota</taxon>
        <taxon>Metazoa</taxon>
        <taxon>Ecdysozoa</taxon>
        <taxon>Nematoda</taxon>
        <taxon>Chromadorea</taxon>
        <taxon>Rhabditida</taxon>
        <taxon>Tylenchina</taxon>
        <taxon>Tylenchomorpha</taxon>
        <taxon>Sphaerularioidea</taxon>
        <taxon>Anguinidae</taxon>
        <taxon>Anguininae</taxon>
        <taxon>Ditylenchus</taxon>
    </lineage>
</organism>
<keyword evidence="3 6" id="KW-1133">Transmembrane helix</keyword>
<feature type="transmembrane region" description="Helical" evidence="6">
    <location>
        <begin position="89"/>
        <end position="109"/>
    </location>
</feature>
<dbReference type="InterPro" id="IPR045263">
    <property type="entry name" value="GLUT"/>
</dbReference>
<comment type="subcellular location">
    <subcellularLocation>
        <location evidence="1">Membrane</location>
        <topology evidence="1">Multi-pass membrane protein</topology>
    </subcellularLocation>
</comment>
<feature type="transmembrane region" description="Helical" evidence="6">
    <location>
        <begin position="150"/>
        <end position="170"/>
    </location>
</feature>
<dbReference type="EMBL" id="JAKKPZ010000061">
    <property type="protein sequence ID" value="KAI1704956.1"/>
    <property type="molecule type" value="Genomic_DNA"/>
</dbReference>
<sequence>MLTPLYYASVLTVTIGGSTQFYSYGIVNPEQELITAWINETYAKRNGVGLSETGLNFFWSFVVSSIAVGAIFGALLTRTLAERLGRRDALIANGIVNVLGALLEYFAKYAESPEFIILGRIILGANMGLTSGLVPMYLMEISPNSFRGTAGTFHMVAVAFSDWFSLLLGLPEVLGSAELWPLAFGFPGLPALALCFILPFCPESPKFTLITKGRREQALNDLQKLVGPHEAKNMFESLIREAALSQDGAGTYKEIFTRKDMRIPLLVSILVMVAQQFTGCAAVFAYSTDMFLNAQLSPKMARYSTLGVGIAYFVFACSAPFLIERLGRRFLIIFQLTFCTLALTLLSFFTFVQHTLQGIWGSYATIAALIFYMCCYGVGSPVPWMITSEIFPTKFRSAAVTVAVFVAWFLSFFISTGYLPFQQAVGTSLSYLPFILVSSVTAVALYLLLPETRGKQSGEIVEEIRFRAQSVSIGRPLRDIPEEFNEETRMLVRDGVSSDEHSYHRYMSINGTTPIKNGVNGTDRWRPHPRLSLHRIL</sequence>
<dbReference type="InterPro" id="IPR036259">
    <property type="entry name" value="MFS_trans_sf"/>
</dbReference>
<keyword evidence="4 6" id="KW-0472">Membrane</keyword>
<protein>
    <submittedName>
        <fullName evidence="8">Sugar transporter domain-containing protein</fullName>
    </submittedName>
</protein>
<evidence type="ECO:0000256" key="2">
    <source>
        <dbReference type="ARBA" id="ARBA00022692"/>
    </source>
</evidence>
<dbReference type="PANTHER" id="PTHR23503">
    <property type="entry name" value="SOLUTE CARRIER FAMILY 2"/>
    <property type="match status" value="1"/>
</dbReference>
<dbReference type="Pfam" id="PF00083">
    <property type="entry name" value="Sugar_tr"/>
    <property type="match status" value="1"/>
</dbReference>
<dbReference type="GO" id="GO:0015149">
    <property type="term" value="F:hexose transmembrane transporter activity"/>
    <property type="evidence" value="ECO:0007669"/>
    <property type="project" value="TreeGrafter"/>
</dbReference>
<accession>A0AAD4MVJ6</accession>
<keyword evidence="9" id="KW-1185">Reference proteome</keyword>
<feature type="transmembrane region" description="Helical" evidence="6">
    <location>
        <begin position="363"/>
        <end position="386"/>
    </location>
</feature>
<feature type="transmembrane region" description="Helical" evidence="6">
    <location>
        <begin position="398"/>
        <end position="419"/>
    </location>
</feature>
<dbReference type="Gene3D" id="1.20.1250.20">
    <property type="entry name" value="MFS general substrate transporter like domains"/>
    <property type="match status" value="1"/>
</dbReference>
<evidence type="ECO:0000313" key="8">
    <source>
        <dbReference type="EMBL" id="KAI1704956.1"/>
    </source>
</evidence>
<dbReference type="InterPro" id="IPR003663">
    <property type="entry name" value="Sugar/inositol_transpt"/>
</dbReference>
<evidence type="ECO:0000256" key="4">
    <source>
        <dbReference type="ARBA" id="ARBA00023136"/>
    </source>
</evidence>
<evidence type="ECO:0000313" key="9">
    <source>
        <dbReference type="Proteomes" id="UP001201812"/>
    </source>
</evidence>
<keyword evidence="2 6" id="KW-0812">Transmembrane</keyword>
<keyword evidence="8" id="KW-0762">Sugar transport</keyword>
<dbReference type="PANTHER" id="PTHR23503:SF121">
    <property type="entry name" value="MAJOR FACILITATOR SUPERFAMILY (MFS) PROFILE DOMAIN-CONTAINING PROTEIN"/>
    <property type="match status" value="1"/>
</dbReference>
<dbReference type="GO" id="GO:0016020">
    <property type="term" value="C:membrane"/>
    <property type="evidence" value="ECO:0007669"/>
    <property type="project" value="UniProtKB-SubCell"/>
</dbReference>
<dbReference type="SUPFAM" id="SSF103473">
    <property type="entry name" value="MFS general substrate transporter"/>
    <property type="match status" value="1"/>
</dbReference>
<dbReference type="Proteomes" id="UP001201812">
    <property type="component" value="Unassembled WGS sequence"/>
</dbReference>
<dbReference type="InterPro" id="IPR005829">
    <property type="entry name" value="Sugar_transporter_CS"/>
</dbReference>
<keyword evidence="5" id="KW-0813">Transport</keyword>
<evidence type="ECO:0000256" key="5">
    <source>
        <dbReference type="RuleBase" id="RU003346"/>
    </source>
</evidence>
<feature type="transmembrane region" description="Helical" evidence="6">
    <location>
        <begin position="330"/>
        <end position="351"/>
    </location>
</feature>
<comment type="similarity">
    <text evidence="5">Belongs to the major facilitator superfamily. Sugar transporter (TC 2.A.1.1) family.</text>
</comment>
<evidence type="ECO:0000256" key="1">
    <source>
        <dbReference type="ARBA" id="ARBA00004141"/>
    </source>
</evidence>
<dbReference type="AlphaFoldDB" id="A0AAD4MVJ6"/>
<name>A0AAD4MVJ6_9BILA</name>
<reference evidence="8" key="1">
    <citation type="submission" date="2022-01" db="EMBL/GenBank/DDBJ databases">
        <title>Genome Sequence Resource for Two Populations of Ditylenchus destructor, the Migratory Endoparasitic Phytonematode.</title>
        <authorList>
            <person name="Zhang H."/>
            <person name="Lin R."/>
            <person name="Xie B."/>
        </authorList>
    </citation>
    <scope>NUCLEOTIDE SEQUENCE</scope>
    <source>
        <strain evidence="8">BazhouSP</strain>
    </source>
</reference>
<feature type="transmembrane region" description="Helical" evidence="6">
    <location>
        <begin position="263"/>
        <end position="286"/>
    </location>
</feature>
<comment type="caution">
    <text evidence="8">The sequence shown here is derived from an EMBL/GenBank/DDBJ whole genome shotgun (WGS) entry which is preliminary data.</text>
</comment>
<feature type="transmembrane region" description="Helical" evidence="6">
    <location>
        <begin position="431"/>
        <end position="449"/>
    </location>
</feature>
<feature type="transmembrane region" description="Helical" evidence="6">
    <location>
        <begin position="182"/>
        <end position="201"/>
    </location>
</feature>
<dbReference type="PRINTS" id="PR00171">
    <property type="entry name" value="SUGRTRNSPORT"/>
</dbReference>